<sequence length="163" mass="17001">MRRLLLAVAVVGSSLVAFAGPAVSQDSFGSVISICRQVALEEVAADGDGHRLEGQCVGATGLYLAAISRTLPEDEFNSSIADLVVALAELLLTPECVLESEIVEATLLARSQSTDPFQQEQLLLIANTLNACDFAITAAISAGNRNAPFGTDDRPRGNSASPN</sequence>
<organism evidence="2 3">
    <name type="scientific">Pelagibacterium luteolum</name>
    <dbReference type="NCBI Taxonomy" id="440168"/>
    <lineage>
        <taxon>Bacteria</taxon>
        <taxon>Pseudomonadati</taxon>
        <taxon>Pseudomonadota</taxon>
        <taxon>Alphaproteobacteria</taxon>
        <taxon>Hyphomicrobiales</taxon>
        <taxon>Devosiaceae</taxon>
        <taxon>Pelagibacterium</taxon>
    </lineage>
</organism>
<evidence type="ECO:0000313" key="2">
    <source>
        <dbReference type="EMBL" id="SDG17044.1"/>
    </source>
</evidence>
<protein>
    <recommendedName>
        <fullName evidence="4">Rap1a immunity protein domain-containing protein</fullName>
    </recommendedName>
</protein>
<evidence type="ECO:0008006" key="4">
    <source>
        <dbReference type="Google" id="ProtNLM"/>
    </source>
</evidence>
<dbReference type="EMBL" id="FNCS01000001">
    <property type="protein sequence ID" value="SDG17044.1"/>
    <property type="molecule type" value="Genomic_DNA"/>
</dbReference>
<keyword evidence="3" id="KW-1185">Reference proteome</keyword>
<reference evidence="2 3" key="1">
    <citation type="submission" date="2016-10" db="EMBL/GenBank/DDBJ databases">
        <authorList>
            <person name="de Groot N.N."/>
        </authorList>
    </citation>
    <scope>NUCLEOTIDE SEQUENCE [LARGE SCALE GENOMIC DNA]</scope>
    <source>
        <strain evidence="2 3">CGMCC 1.10267</strain>
    </source>
</reference>
<dbReference type="STRING" id="440168.SAMN04487974_101258"/>
<gene>
    <name evidence="2" type="ORF">SAMN04487974_101258</name>
</gene>
<dbReference type="AlphaFoldDB" id="A0A1G7S268"/>
<accession>A0A1G7S268</accession>
<evidence type="ECO:0000256" key="1">
    <source>
        <dbReference type="SAM" id="SignalP"/>
    </source>
</evidence>
<name>A0A1G7S268_9HYPH</name>
<dbReference type="Proteomes" id="UP000199495">
    <property type="component" value="Unassembled WGS sequence"/>
</dbReference>
<feature type="signal peptide" evidence="1">
    <location>
        <begin position="1"/>
        <end position="19"/>
    </location>
</feature>
<proteinExistence type="predicted"/>
<evidence type="ECO:0000313" key="3">
    <source>
        <dbReference type="Proteomes" id="UP000199495"/>
    </source>
</evidence>
<keyword evidence="1" id="KW-0732">Signal</keyword>
<feature type="chain" id="PRO_5011603150" description="Rap1a immunity protein domain-containing protein" evidence="1">
    <location>
        <begin position="20"/>
        <end position="163"/>
    </location>
</feature>